<dbReference type="SMART" id="SM00320">
    <property type="entry name" value="WD40"/>
    <property type="match status" value="12"/>
</dbReference>
<dbReference type="PANTHER" id="PTHR44111:SF1">
    <property type="entry name" value="ELONGATOR COMPLEX PROTEIN 2"/>
    <property type="match status" value="1"/>
</dbReference>
<dbReference type="Gene3D" id="2.130.10.10">
    <property type="entry name" value="YVTN repeat-like/Quinoprotein amine dehydrogenase"/>
    <property type="match status" value="4"/>
</dbReference>
<keyword evidence="6" id="KW-0963">Cytoplasm</keyword>
<dbReference type="Proteomes" id="UP000094336">
    <property type="component" value="Unassembled WGS sequence"/>
</dbReference>
<feature type="repeat" description="WD" evidence="11">
    <location>
        <begin position="52"/>
        <end position="84"/>
    </location>
</feature>
<evidence type="ECO:0000256" key="5">
    <source>
        <dbReference type="ARBA" id="ARBA00020267"/>
    </source>
</evidence>
<dbReference type="InterPro" id="IPR037289">
    <property type="entry name" value="Elp2"/>
</dbReference>
<feature type="repeat" description="WD" evidence="11">
    <location>
        <begin position="270"/>
        <end position="306"/>
    </location>
</feature>
<dbReference type="SUPFAM" id="SSF50978">
    <property type="entry name" value="WD40 repeat-like"/>
    <property type="match status" value="3"/>
</dbReference>
<reference evidence="13" key="1">
    <citation type="submission" date="2016-05" db="EMBL/GenBank/DDBJ databases">
        <title>Comparative genomics of biotechnologically important yeasts.</title>
        <authorList>
            <consortium name="DOE Joint Genome Institute"/>
            <person name="Riley R."/>
            <person name="Haridas S."/>
            <person name="Wolfe K.H."/>
            <person name="Lopes M.R."/>
            <person name="Hittinger C.T."/>
            <person name="Goker M."/>
            <person name="Salamov A."/>
            <person name="Wisecaver J."/>
            <person name="Long T.M."/>
            <person name="Aerts A.L."/>
            <person name="Barry K."/>
            <person name="Choi C."/>
            <person name="Clum A."/>
            <person name="Coughlan A.Y."/>
            <person name="Deshpande S."/>
            <person name="Douglass A.P."/>
            <person name="Hanson S.J."/>
            <person name="Klenk H.-P."/>
            <person name="Labutti K."/>
            <person name="Lapidus A."/>
            <person name="Lindquist E."/>
            <person name="Lipzen A."/>
            <person name="Meier-Kolthoff J.P."/>
            <person name="Ohm R.A."/>
            <person name="Otillar R.P."/>
            <person name="Pangilinan J."/>
            <person name="Peng Y."/>
            <person name="Rokas A."/>
            <person name="Rosa C.A."/>
            <person name="Scheuner C."/>
            <person name="Sibirny A.A."/>
            <person name="Slot J.C."/>
            <person name="Stielow J.B."/>
            <person name="Sun H."/>
            <person name="Kurtzman C.P."/>
            <person name="Blackwell M."/>
            <person name="Grigoriev I.V."/>
            <person name="Jeffries T.W."/>
        </authorList>
    </citation>
    <scope>NUCLEOTIDE SEQUENCE [LARGE SCALE GENOMIC DNA]</scope>
    <source>
        <strain evidence="13">NRRL Y-12698</strain>
    </source>
</reference>
<evidence type="ECO:0000256" key="10">
    <source>
        <dbReference type="ARBA" id="ARBA00023242"/>
    </source>
</evidence>
<evidence type="ECO:0000313" key="13">
    <source>
        <dbReference type="Proteomes" id="UP000094336"/>
    </source>
</evidence>
<dbReference type="GO" id="GO:0005737">
    <property type="term" value="C:cytoplasm"/>
    <property type="evidence" value="ECO:0007669"/>
    <property type="project" value="UniProtKB-SubCell"/>
</dbReference>
<comment type="pathway">
    <text evidence="3">tRNA modification; 5-methoxycarbonylmethyl-2-thiouridine-tRNA biosynthesis.</text>
</comment>
<feature type="repeat" description="WD" evidence="11">
    <location>
        <begin position="193"/>
        <end position="237"/>
    </location>
</feature>
<dbReference type="InterPro" id="IPR001680">
    <property type="entry name" value="WD40_rpt"/>
</dbReference>
<evidence type="ECO:0000313" key="12">
    <source>
        <dbReference type="EMBL" id="ODQ77474.1"/>
    </source>
</evidence>
<dbReference type="OrthoDB" id="27911at2759"/>
<accession>A0A1E3QJ51</accession>
<evidence type="ECO:0000256" key="2">
    <source>
        <dbReference type="ARBA" id="ARBA00004496"/>
    </source>
</evidence>
<organism evidence="12 13">
    <name type="scientific">Babjeviella inositovora NRRL Y-12698</name>
    <dbReference type="NCBI Taxonomy" id="984486"/>
    <lineage>
        <taxon>Eukaryota</taxon>
        <taxon>Fungi</taxon>
        <taxon>Dikarya</taxon>
        <taxon>Ascomycota</taxon>
        <taxon>Saccharomycotina</taxon>
        <taxon>Pichiomycetes</taxon>
        <taxon>Serinales incertae sedis</taxon>
        <taxon>Babjeviella</taxon>
    </lineage>
</organism>
<dbReference type="Pfam" id="PF00400">
    <property type="entry name" value="WD40"/>
    <property type="match status" value="6"/>
</dbReference>
<dbReference type="GO" id="GO:0033588">
    <property type="term" value="C:elongator holoenzyme complex"/>
    <property type="evidence" value="ECO:0007669"/>
    <property type="project" value="EnsemblFungi"/>
</dbReference>
<dbReference type="STRING" id="984486.A0A1E3QJ51"/>
<evidence type="ECO:0000256" key="6">
    <source>
        <dbReference type="ARBA" id="ARBA00022490"/>
    </source>
</evidence>
<dbReference type="PROSITE" id="PS50082">
    <property type="entry name" value="WD_REPEATS_2"/>
    <property type="match status" value="6"/>
</dbReference>
<evidence type="ECO:0000256" key="7">
    <source>
        <dbReference type="ARBA" id="ARBA00022574"/>
    </source>
</evidence>
<dbReference type="UniPathway" id="UPA00988"/>
<dbReference type="GO" id="GO:0005634">
    <property type="term" value="C:nucleus"/>
    <property type="evidence" value="ECO:0007669"/>
    <property type="project" value="UniProtKB-SubCell"/>
</dbReference>
<keyword evidence="9" id="KW-0677">Repeat</keyword>
<dbReference type="InterPro" id="IPR036322">
    <property type="entry name" value="WD40_repeat_dom_sf"/>
</dbReference>
<keyword evidence="13" id="KW-1185">Reference proteome</keyword>
<comment type="subcellular location">
    <subcellularLocation>
        <location evidence="2">Cytoplasm</location>
    </subcellularLocation>
    <subcellularLocation>
        <location evidence="1">Nucleus</location>
    </subcellularLocation>
</comment>
<dbReference type="GO" id="GO:0002098">
    <property type="term" value="P:tRNA wobble uridine modification"/>
    <property type="evidence" value="ECO:0007669"/>
    <property type="project" value="EnsemblFungi"/>
</dbReference>
<dbReference type="AlphaFoldDB" id="A0A1E3QJ51"/>
<feature type="repeat" description="WD" evidence="11">
    <location>
        <begin position="643"/>
        <end position="679"/>
    </location>
</feature>
<keyword evidence="7 11" id="KW-0853">WD repeat</keyword>
<dbReference type="InterPro" id="IPR015943">
    <property type="entry name" value="WD40/YVTN_repeat-like_dom_sf"/>
</dbReference>
<evidence type="ECO:0000256" key="8">
    <source>
        <dbReference type="ARBA" id="ARBA00022694"/>
    </source>
</evidence>
<evidence type="ECO:0000256" key="9">
    <source>
        <dbReference type="ARBA" id="ARBA00022737"/>
    </source>
</evidence>
<comment type="similarity">
    <text evidence="4">Belongs to the WD repeat ELP2 family.</text>
</comment>
<protein>
    <recommendedName>
        <fullName evidence="5">Elongator complex protein 2</fullName>
    </recommendedName>
</protein>
<keyword evidence="8" id="KW-0819">tRNA processing</keyword>
<proteinExistence type="inferred from homology"/>
<dbReference type="GO" id="GO:0006357">
    <property type="term" value="P:regulation of transcription by RNA polymerase II"/>
    <property type="evidence" value="ECO:0007669"/>
    <property type="project" value="EnsemblFungi"/>
</dbReference>
<dbReference type="FunFam" id="2.130.10.10:FF:000400">
    <property type="entry name" value="Elongator acetyltransferase complex subunit 2"/>
    <property type="match status" value="1"/>
</dbReference>
<evidence type="ECO:0000256" key="4">
    <source>
        <dbReference type="ARBA" id="ARBA00005881"/>
    </source>
</evidence>
<dbReference type="GeneID" id="30149885"/>
<evidence type="ECO:0000256" key="1">
    <source>
        <dbReference type="ARBA" id="ARBA00004123"/>
    </source>
</evidence>
<evidence type="ECO:0000256" key="11">
    <source>
        <dbReference type="PROSITE-ProRule" id="PRU00221"/>
    </source>
</evidence>
<dbReference type="RefSeq" id="XP_018982802.1">
    <property type="nucleotide sequence ID" value="XM_019132032.1"/>
</dbReference>
<dbReference type="PANTHER" id="PTHR44111">
    <property type="entry name" value="ELONGATOR COMPLEX PROTEIN 2"/>
    <property type="match status" value="1"/>
</dbReference>
<feature type="repeat" description="WD" evidence="11">
    <location>
        <begin position="99"/>
        <end position="138"/>
    </location>
</feature>
<evidence type="ECO:0000256" key="3">
    <source>
        <dbReference type="ARBA" id="ARBA00005043"/>
    </source>
</evidence>
<dbReference type="PROSITE" id="PS50294">
    <property type="entry name" value="WD_REPEATS_REGION"/>
    <property type="match status" value="3"/>
</dbReference>
<gene>
    <name evidence="12" type="ORF">BABINDRAFT_41630</name>
</gene>
<dbReference type="GO" id="GO:0032447">
    <property type="term" value="P:protein urmylation"/>
    <property type="evidence" value="ECO:0007669"/>
    <property type="project" value="EnsemblFungi"/>
</dbReference>
<dbReference type="GO" id="GO:0008017">
    <property type="term" value="F:microtubule binding"/>
    <property type="evidence" value="ECO:0007669"/>
    <property type="project" value="EnsemblFungi"/>
</dbReference>
<keyword evidence="10" id="KW-0539">Nucleus</keyword>
<sequence length="783" mass="86786">MPSVESISIGANRQTHVSDVHPETHHIAYGANTTVALWNPLDASSKGVYKTLNAHTKEVTSVKFMPGTPFLISAAEDCDICIWKQDQDQGEYALFQTLTAFHTASVTCMAVFGTLLATGSSDGKIFLWGLQDGLFVQVHSFRVRVGYFPLCLALQRVEANNYLLAVGGTHVNMFVYSFGYGEKIDGFTLSATLPGHEDWIKAIAFKQESVGNWLVALGSQDRYIRLWRFRINEYIDNSDEDLAKLILLTNKQYKFAVNSTKVAINFDSLIMGHDDWITSLNWHPSPGAMYLLSSCADTSLMIWSMDQLSGIWCCVSRLGEISIKGASTATGAAGGFWSALWFEDAQRQWIVTNGKTGSFRVYSSAKLGEAEDKLSQWDQNHLGISGATKSVTDLSWALTGDYLMYTSLDQTTRLLAQWTQTDGRERSATWHEFARPQIHGYDMVCLKPIDDLKFVSGGDEKLLRIFELPRGVAEILGKFSGAKFNKQVVSDAASLPVLGLSNKATAEEEEEETEATNITYDTLQLLTQPPLEDHLQRHTLYPEMEKLYGHGYELVTVDVSRDGKTIASSCRSNSKQHATVRLFQNGAKDDWLLSDNSLSGHSLTVTRVKFSADDTYLLSVSRDRSFVLWEKRGDGYAMAVTNEKAHSRIIWDCSWGPDAWGNVAFFTGSRDKTVKFWEVTANGVELIATLRLQAVVTAVDVHRDVFGGKAVLAVGLEDGGVLVYSMTRAGEFTLVSRFPDEILPAARVNRLAWNRLVASNGRLKLAVGSEDTSVRIYGVDITS</sequence>
<dbReference type="EMBL" id="KV454440">
    <property type="protein sequence ID" value="ODQ77474.1"/>
    <property type="molecule type" value="Genomic_DNA"/>
</dbReference>
<name>A0A1E3QJ51_9ASCO</name>
<feature type="repeat" description="WD" evidence="11">
    <location>
        <begin position="598"/>
        <end position="630"/>
    </location>
</feature>